<dbReference type="InterPro" id="IPR013105">
    <property type="entry name" value="TPR_2"/>
</dbReference>
<name>A0A3A8HU24_9BACT</name>
<reference evidence="5" key="1">
    <citation type="submission" date="2018-09" db="EMBL/GenBank/DDBJ databases">
        <authorList>
            <person name="Livingstone P.G."/>
            <person name="Whitworth D.E."/>
        </authorList>
    </citation>
    <scope>NUCLEOTIDE SEQUENCE [LARGE SCALE GENOMIC DNA]</scope>
    <source>
        <strain evidence="5">CA054A</strain>
    </source>
</reference>
<dbReference type="EMBL" id="RAVZ01000390">
    <property type="protein sequence ID" value="RKG73916.1"/>
    <property type="molecule type" value="Genomic_DNA"/>
</dbReference>
<dbReference type="OrthoDB" id="8450665at2"/>
<dbReference type="Pfam" id="PF07719">
    <property type="entry name" value="TPR_2"/>
    <property type="match status" value="1"/>
</dbReference>
<organism evidence="4 5">
    <name type="scientific">Corallococcus terminator</name>
    <dbReference type="NCBI Taxonomy" id="2316733"/>
    <lineage>
        <taxon>Bacteria</taxon>
        <taxon>Pseudomonadati</taxon>
        <taxon>Myxococcota</taxon>
        <taxon>Myxococcia</taxon>
        <taxon>Myxococcales</taxon>
        <taxon>Cystobacterineae</taxon>
        <taxon>Myxococcaceae</taxon>
        <taxon>Corallococcus</taxon>
    </lineage>
</organism>
<evidence type="ECO:0000256" key="3">
    <source>
        <dbReference type="PROSITE-ProRule" id="PRU00339"/>
    </source>
</evidence>
<dbReference type="Gene3D" id="1.25.40.10">
    <property type="entry name" value="Tetratricopeptide repeat domain"/>
    <property type="match status" value="1"/>
</dbReference>
<dbReference type="InterPro" id="IPR019734">
    <property type="entry name" value="TPR_rpt"/>
</dbReference>
<proteinExistence type="predicted"/>
<keyword evidence="1" id="KW-0677">Repeat</keyword>
<dbReference type="InterPro" id="IPR011990">
    <property type="entry name" value="TPR-like_helical_dom_sf"/>
</dbReference>
<comment type="caution">
    <text evidence="4">The sequence shown here is derived from an EMBL/GenBank/DDBJ whole genome shotgun (WGS) entry which is preliminary data.</text>
</comment>
<dbReference type="PROSITE" id="PS50005">
    <property type="entry name" value="TPR"/>
    <property type="match status" value="1"/>
</dbReference>
<dbReference type="AlphaFoldDB" id="A0A3A8HU24"/>
<dbReference type="Proteomes" id="UP000268094">
    <property type="component" value="Unassembled WGS sequence"/>
</dbReference>
<dbReference type="SUPFAM" id="SSF48452">
    <property type="entry name" value="TPR-like"/>
    <property type="match status" value="1"/>
</dbReference>
<feature type="repeat" description="TPR" evidence="3">
    <location>
        <begin position="84"/>
        <end position="117"/>
    </location>
</feature>
<dbReference type="RefSeq" id="WP_120545061.1">
    <property type="nucleotide sequence ID" value="NZ_RAVZ01000390.1"/>
</dbReference>
<evidence type="ECO:0000256" key="2">
    <source>
        <dbReference type="ARBA" id="ARBA00022803"/>
    </source>
</evidence>
<keyword evidence="2 3" id="KW-0802">TPR repeat</keyword>
<dbReference type="SMART" id="SM00028">
    <property type="entry name" value="TPR"/>
    <property type="match status" value="2"/>
</dbReference>
<evidence type="ECO:0000313" key="5">
    <source>
        <dbReference type="Proteomes" id="UP000268094"/>
    </source>
</evidence>
<sequence length="139" mass="15564">MDPENPVVKLCGQGMQAEAARRHEEARECFQRAWDVATDDYEACIAAHYLARHQPTPEDTRHWNQVSLDRARAVDDDRVRSFFASLHLNLGRCAEDRGDFATARAHYQQAVEALPHVPEGPYRNVVEQGLGAALARVAG</sequence>
<evidence type="ECO:0000256" key="1">
    <source>
        <dbReference type="ARBA" id="ARBA00022737"/>
    </source>
</evidence>
<keyword evidence="5" id="KW-1185">Reference proteome</keyword>
<accession>A0A3A8HU24</accession>
<evidence type="ECO:0000313" key="4">
    <source>
        <dbReference type="EMBL" id="RKG73916.1"/>
    </source>
</evidence>
<protein>
    <submittedName>
        <fullName evidence="4">Tetratricopeptide repeat protein</fullName>
    </submittedName>
</protein>
<gene>
    <name evidence="4" type="ORF">D7V88_35675</name>
</gene>